<sequence>MSISSYRIQPTTFTKAPFRAIQLCILGTVKEGLRGRRHIGDTVLLRDQGAYFYVYEAAEDDDVVKARSHISGSDSSIHAAFKESLLKRDASCIFTVPPRFCEGTYIPFHRGDEVHCWPVPTEDKSTLTMVDDLRNGMLLGLDAHVATESRRPILFLVSTTSRRAIIGLLMTISNTKYPEGERYILQWLHGSTKEQEVVPNTDATFKKYTHLQKPSPMLMHYNYGAAAVKWWGHGTSSHLGISNRPTIPRPSVPVPAAMGPIRTKRTKDGEAARDEKAMDPDEIVMFFWPRNPAALERRKREAEDRKHEEEERASRMEQWRESVVAV</sequence>
<dbReference type="AlphaFoldDB" id="A0AAD6SZD5"/>
<keyword evidence="3" id="KW-1185">Reference proteome</keyword>
<evidence type="ECO:0000313" key="2">
    <source>
        <dbReference type="EMBL" id="KAJ7036615.1"/>
    </source>
</evidence>
<dbReference type="Proteomes" id="UP001218188">
    <property type="component" value="Unassembled WGS sequence"/>
</dbReference>
<feature type="region of interest" description="Disordered" evidence="1">
    <location>
        <begin position="295"/>
        <end position="326"/>
    </location>
</feature>
<accession>A0AAD6SZD5</accession>
<feature type="compositionally biased region" description="Basic and acidic residues" evidence="1">
    <location>
        <begin position="295"/>
        <end position="320"/>
    </location>
</feature>
<evidence type="ECO:0000256" key="1">
    <source>
        <dbReference type="SAM" id="MobiDB-lite"/>
    </source>
</evidence>
<dbReference type="EMBL" id="JARJCM010000042">
    <property type="protein sequence ID" value="KAJ7036615.1"/>
    <property type="molecule type" value="Genomic_DNA"/>
</dbReference>
<protein>
    <recommendedName>
        <fullName evidence="4">HNH nuclease domain-containing protein</fullName>
    </recommendedName>
</protein>
<reference evidence="2" key="1">
    <citation type="submission" date="2023-03" db="EMBL/GenBank/DDBJ databases">
        <title>Massive genome expansion in bonnet fungi (Mycena s.s.) driven by repeated elements and novel gene families across ecological guilds.</title>
        <authorList>
            <consortium name="Lawrence Berkeley National Laboratory"/>
            <person name="Harder C.B."/>
            <person name="Miyauchi S."/>
            <person name="Viragh M."/>
            <person name="Kuo A."/>
            <person name="Thoen E."/>
            <person name="Andreopoulos B."/>
            <person name="Lu D."/>
            <person name="Skrede I."/>
            <person name="Drula E."/>
            <person name="Henrissat B."/>
            <person name="Morin E."/>
            <person name="Kohler A."/>
            <person name="Barry K."/>
            <person name="LaButti K."/>
            <person name="Morin E."/>
            <person name="Salamov A."/>
            <person name="Lipzen A."/>
            <person name="Mereny Z."/>
            <person name="Hegedus B."/>
            <person name="Baldrian P."/>
            <person name="Stursova M."/>
            <person name="Weitz H."/>
            <person name="Taylor A."/>
            <person name="Grigoriev I.V."/>
            <person name="Nagy L.G."/>
            <person name="Martin F."/>
            <person name="Kauserud H."/>
        </authorList>
    </citation>
    <scope>NUCLEOTIDE SEQUENCE</scope>
    <source>
        <strain evidence="2">CBHHK200</strain>
    </source>
</reference>
<name>A0AAD6SZD5_9AGAR</name>
<evidence type="ECO:0008006" key="4">
    <source>
        <dbReference type="Google" id="ProtNLM"/>
    </source>
</evidence>
<comment type="caution">
    <text evidence="2">The sequence shown here is derived from an EMBL/GenBank/DDBJ whole genome shotgun (WGS) entry which is preliminary data.</text>
</comment>
<organism evidence="2 3">
    <name type="scientific">Mycena alexandri</name>
    <dbReference type="NCBI Taxonomy" id="1745969"/>
    <lineage>
        <taxon>Eukaryota</taxon>
        <taxon>Fungi</taxon>
        <taxon>Dikarya</taxon>
        <taxon>Basidiomycota</taxon>
        <taxon>Agaricomycotina</taxon>
        <taxon>Agaricomycetes</taxon>
        <taxon>Agaricomycetidae</taxon>
        <taxon>Agaricales</taxon>
        <taxon>Marasmiineae</taxon>
        <taxon>Mycenaceae</taxon>
        <taxon>Mycena</taxon>
    </lineage>
</organism>
<gene>
    <name evidence="2" type="ORF">C8F04DRAFT_1181300</name>
</gene>
<evidence type="ECO:0000313" key="3">
    <source>
        <dbReference type="Proteomes" id="UP001218188"/>
    </source>
</evidence>
<proteinExistence type="predicted"/>